<evidence type="ECO:0000313" key="2">
    <source>
        <dbReference type="Proteomes" id="UP001367508"/>
    </source>
</evidence>
<accession>A0AAN9JUF2</accession>
<dbReference type="Proteomes" id="UP001367508">
    <property type="component" value="Unassembled WGS sequence"/>
</dbReference>
<gene>
    <name evidence="1" type="ORF">VNO77_43226</name>
</gene>
<organism evidence="1 2">
    <name type="scientific">Canavalia gladiata</name>
    <name type="common">Sword bean</name>
    <name type="synonym">Dolichos gladiatus</name>
    <dbReference type="NCBI Taxonomy" id="3824"/>
    <lineage>
        <taxon>Eukaryota</taxon>
        <taxon>Viridiplantae</taxon>
        <taxon>Streptophyta</taxon>
        <taxon>Embryophyta</taxon>
        <taxon>Tracheophyta</taxon>
        <taxon>Spermatophyta</taxon>
        <taxon>Magnoliopsida</taxon>
        <taxon>eudicotyledons</taxon>
        <taxon>Gunneridae</taxon>
        <taxon>Pentapetalae</taxon>
        <taxon>rosids</taxon>
        <taxon>fabids</taxon>
        <taxon>Fabales</taxon>
        <taxon>Fabaceae</taxon>
        <taxon>Papilionoideae</taxon>
        <taxon>50 kb inversion clade</taxon>
        <taxon>NPAAA clade</taxon>
        <taxon>indigoferoid/millettioid clade</taxon>
        <taxon>Phaseoleae</taxon>
        <taxon>Canavalia</taxon>
    </lineage>
</organism>
<evidence type="ECO:0000313" key="1">
    <source>
        <dbReference type="EMBL" id="KAK7305322.1"/>
    </source>
</evidence>
<proteinExistence type="predicted"/>
<keyword evidence="2" id="KW-1185">Reference proteome</keyword>
<dbReference type="AlphaFoldDB" id="A0AAN9JUF2"/>
<comment type="caution">
    <text evidence="1">The sequence shown here is derived from an EMBL/GenBank/DDBJ whole genome shotgun (WGS) entry which is preliminary data.</text>
</comment>
<reference evidence="1 2" key="1">
    <citation type="submission" date="2024-01" db="EMBL/GenBank/DDBJ databases">
        <title>The genomes of 5 underutilized Papilionoideae crops provide insights into root nodulation and disease resistanc.</title>
        <authorList>
            <person name="Jiang F."/>
        </authorList>
    </citation>
    <scope>NUCLEOTIDE SEQUENCE [LARGE SCALE GENOMIC DNA]</scope>
    <source>
        <strain evidence="1">LVBAO_FW01</strain>
        <tissue evidence="1">Leaves</tissue>
    </source>
</reference>
<sequence length="87" mass="9922">MHALLYQVLVLGQCHQWKVALKENYRTWFSLGCQIISQVECCMIYVRNALIFNMILQVLIDNCASPLCPMPQNFSTYVKLASPPSLA</sequence>
<name>A0AAN9JUF2_CANGL</name>
<protein>
    <submittedName>
        <fullName evidence="1">Uncharacterized protein</fullName>
    </submittedName>
</protein>
<dbReference type="EMBL" id="JAYMYQ010000011">
    <property type="protein sequence ID" value="KAK7305322.1"/>
    <property type="molecule type" value="Genomic_DNA"/>
</dbReference>